<comment type="caution">
    <text evidence="1">The sequence shown here is derived from an EMBL/GenBank/DDBJ whole genome shotgun (WGS) entry which is preliminary data.</text>
</comment>
<name>A0A413T0C9_9BACT</name>
<dbReference type="AlphaFoldDB" id="A0A413T0C9"/>
<accession>A0A413T0C9</accession>
<dbReference type="Proteomes" id="UP000283855">
    <property type="component" value="Unassembled WGS sequence"/>
</dbReference>
<reference evidence="1 2" key="1">
    <citation type="submission" date="2018-08" db="EMBL/GenBank/DDBJ databases">
        <title>A genome reference for cultivated species of the human gut microbiota.</title>
        <authorList>
            <person name="Zou Y."/>
            <person name="Xue W."/>
            <person name="Luo G."/>
        </authorList>
    </citation>
    <scope>NUCLEOTIDE SEQUENCE [LARGE SCALE GENOMIC DNA]</scope>
    <source>
        <strain evidence="1 2">AM42-38</strain>
    </source>
</reference>
<protein>
    <recommendedName>
        <fullName evidence="3">6-bladed beta-propeller</fullName>
    </recommendedName>
</protein>
<evidence type="ECO:0008006" key="3">
    <source>
        <dbReference type="Google" id="ProtNLM"/>
    </source>
</evidence>
<dbReference type="SUPFAM" id="SSF63825">
    <property type="entry name" value="YWTD domain"/>
    <property type="match status" value="1"/>
</dbReference>
<proteinExistence type="predicted"/>
<evidence type="ECO:0000313" key="1">
    <source>
        <dbReference type="EMBL" id="RHA75889.1"/>
    </source>
</evidence>
<organism evidence="1 2">
    <name type="scientific">Phocaeicola coprophilus</name>
    <dbReference type="NCBI Taxonomy" id="387090"/>
    <lineage>
        <taxon>Bacteria</taxon>
        <taxon>Pseudomonadati</taxon>
        <taxon>Bacteroidota</taxon>
        <taxon>Bacteroidia</taxon>
        <taxon>Bacteroidales</taxon>
        <taxon>Bacteroidaceae</taxon>
        <taxon>Phocaeicola</taxon>
    </lineage>
</organism>
<gene>
    <name evidence="1" type="ORF">DW921_07545</name>
</gene>
<evidence type="ECO:0000313" key="2">
    <source>
        <dbReference type="Proteomes" id="UP000283855"/>
    </source>
</evidence>
<sequence length="349" mass="39960">MCGCVQKSSSAQYMTFDTVDYVDGFPCVVELTESKEPEFDVIGINDFCIVDSIMFFSQRGGDYLWSLFSLNDNRLLGRCFTKGTGPGEFVMAPRVAFKTDIFHEKGYLYANIYDFQTGKVTRSDIRASLEQNKNVMTVLCDSLPSGLFSFISISDSVFFCKESSPDFTQQKRYLAGKTAGMLPPVIERLNEAKVSDSKDINIISTIAKMSRVNERIVEMPIGLNYINIYSLNGDFARTVCVGDELDDISEIEDRKEWNRMYTYADLRLFKDFWGVVSINEDKMTFQTGRKKYPSILLFDWDGKPLAELKLTRFVNSFDIDMVNKTLYVFDVYNDKMFAYDLSEVLNKIV</sequence>
<dbReference type="EMBL" id="QSFT01000013">
    <property type="protein sequence ID" value="RHA75889.1"/>
    <property type="molecule type" value="Genomic_DNA"/>
</dbReference>